<name>A0A1W6Z0J8_9BORD</name>
<evidence type="ECO:0000313" key="2">
    <source>
        <dbReference type="EMBL" id="ARP86649.1"/>
    </source>
</evidence>
<gene>
    <name evidence="2" type="ORF">CAL13_10840</name>
</gene>
<keyword evidence="1" id="KW-0175">Coiled coil</keyword>
<dbReference type="EMBL" id="CP021109">
    <property type="protein sequence ID" value="ARP86649.1"/>
    <property type="molecule type" value="Genomic_DNA"/>
</dbReference>
<accession>A0A1W6Z0J8</accession>
<evidence type="ECO:0000313" key="3">
    <source>
        <dbReference type="Proteomes" id="UP000194139"/>
    </source>
</evidence>
<reference evidence="2 3" key="1">
    <citation type="submission" date="2017-05" db="EMBL/GenBank/DDBJ databases">
        <title>Complete and WGS of Bordetella genogroups.</title>
        <authorList>
            <person name="Spilker T."/>
            <person name="LiPuma J."/>
        </authorList>
    </citation>
    <scope>NUCLEOTIDE SEQUENCE [LARGE SCALE GENOMIC DNA]</scope>
    <source>
        <strain evidence="2 3">AU17164</strain>
    </source>
</reference>
<protein>
    <submittedName>
        <fullName evidence="2">Uncharacterized protein</fullName>
    </submittedName>
</protein>
<sequence length="74" mass="7718">MRAELVSAGVRVQAMEEKAQATTAAAASLQTQHAKEIAELTARLTAKEKQLDAILSTMGKRSGGRRSGPPAAAQ</sequence>
<feature type="coiled-coil region" evidence="1">
    <location>
        <begin position="12"/>
        <end position="57"/>
    </location>
</feature>
<organism evidence="2 3">
    <name type="scientific">Bordetella genomosp. 9</name>
    <dbReference type="NCBI Taxonomy" id="1416803"/>
    <lineage>
        <taxon>Bacteria</taxon>
        <taxon>Pseudomonadati</taxon>
        <taxon>Pseudomonadota</taxon>
        <taxon>Betaproteobacteria</taxon>
        <taxon>Burkholderiales</taxon>
        <taxon>Alcaligenaceae</taxon>
        <taxon>Bordetella</taxon>
    </lineage>
</organism>
<dbReference type="Proteomes" id="UP000194139">
    <property type="component" value="Chromosome"/>
</dbReference>
<proteinExistence type="predicted"/>
<evidence type="ECO:0000256" key="1">
    <source>
        <dbReference type="SAM" id="Coils"/>
    </source>
</evidence>
<dbReference type="AlphaFoldDB" id="A0A1W6Z0J8"/>
<keyword evidence="3" id="KW-1185">Reference proteome</keyword>